<evidence type="ECO:0000313" key="14">
    <source>
        <dbReference type="Proteomes" id="UP000030746"/>
    </source>
</evidence>
<evidence type="ECO:0000256" key="8">
    <source>
        <dbReference type="ARBA" id="ARBA00023242"/>
    </source>
</evidence>
<organism evidence="13 14">
    <name type="scientific">Lottia gigantea</name>
    <name type="common">Giant owl limpet</name>
    <dbReference type="NCBI Taxonomy" id="225164"/>
    <lineage>
        <taxon>Eukaryota</taxon>
        <taxon>Metazoa</taxon>
        <taxon>Spiralia</taxon>
        <taxon>Lophotrochozoa</taxon>
        <taxon>Mollusca</taxon>
        <taxon>Gastropoda</taxon>
        <taxon>Patellogastropoda</taxon>
        <taxon>Lottioidea</taxon>
        <taxon>Lottiidae</taxon>
        <taxon>Lottia</taxon>
    </lineage>
</organism>
<dbReference type="PANTHER" id="PTHR28672">
    <property type="entry name" value="ANAPHASE-PROMOTING COMPLEX SUBUNIT 13"/>
    <property type="match status" value="1"/>
</dbReference>
<dbReference type="Proteomes" id="UP000030746">
    <property type="component" value="Unassembled WGS sequence"/>
</dbReference>
<dbReference type="AlphaFoldDB" id="V3ZYF2"/>
<sequence length="76" mass="8709">MDSEVKRDGRLMDAIDDEWRRDKLPVQDIMVPVMQLPETEPDNGPSIETPHEQEQKWTDLGLSTFRNTPPTSTANT</sequence>
<proteinExistence type="inferred from homology"/>
<feature type="compositionally biased region" description="Polar residues" evidence="12">
    <location>
        <begin position="64"/>
        <end position="76"/>
    </location>
</feature>
<keyword evidence="7" id="KW-0833">Ubl conjugation pathway</keyword>
<name>V3ZYF2_LOTGI</name>
<evidence type="ECO:0000256" key="1">
    <source>
        <dbReference type="ARBA" id="ARBA00004123"/>
    </source>
</evidence>
<accession>V3ZYF2</accession>
<gene>
    <name evidence="13" type="ORF">LOTGIDRAFT_218795</name>
</gene>
<evidence type="ECO:0000256" key="5">
    <source>
        <dbReference type="ARBA" id="ARBA00022618"/>
    </source>
</evidence>
<evidence type="ECO:0000256" key="2">
    <source>
        <dbReference type="ARBA" id="ARBA00004906"/>
    </source>
</evidence>
<dbReference type="GeneID" id="20246807"/>
<comment type="subcellular location">
    <subcellularLocation>
        <location evidence="1">Nucleus</location>
    </subcellularLocation>
</comment>
<dbReference type="InterPro" id="IPR008401">
    <property type="entry name" value="Apc13"/>
</dbReference>
<evidence type="ECO:0000256" key="11">
    <source>
        <dbReference type="ARBA" id="ARBA00045696"/>
    </source>
</evidence>
<evidence type="ECO:0000256" key="7">
    <source>
        <dbReference type="ARBA" id="ARBA00022786"/>
    </source>
</evidence>
<dbReference type="GO" id="GO:0051301">
    <property type="term" value="P:cell division"/>
    <property type="evidence" value="ECO:0007669"/>
    <property type="project" value="UniProtKB-KW"/>
</dbReference>
<keyword evidence="9" id="KW-0131">Cell cycle</keyword>
<dbReference type="OrthoDB" id="25675at2759"/>
<dbReference type="KEGG" id="lgi:LOTGIDRAFT_218795"/>
<keyword evidence="5" id="KW-0132">Cell division</keyword>
<evidence type="ECO:0000256" key="9">
    <source>
        <dbReference type="ARBA" id="ARBA00023306"/>
    </source>
</evidence>
<comment type="pathway">
    <text evidence="2">Protein modification; protein ubiquitination.</text>
</comment>
<dbReference type="GO" id="GO:0005680">
    <property type="term" value="C:anaphase-promoting complex"/>
    <property type="evidence" value="ECO:0007669"/>
    <property type="project" value="InterPro"/>
</dbReference>
<dbReference type="STRING" id="225164.V3ZYF2"/>
<comment type="similarity">
    <text evidence="3">Belongs to the APC13 family.</text>
</comment>
<dbReference type="GO" id="GO:0070979">
    <property type="term" value="P:protein K11-linked ubiquitination"/>
    <property type="evidence" value="ECO:0007669"/>
    <property type="project" value="TreeGrafter"/>
</dbReference>
<evidence type="ECO:0000256" key="3">
    <source>
        <dbReference type="ARBA" id="ARBA00006940"/>
    </source>
</evidence>
<evidence type="ECO:0000313" key="13">
    <source>
        <dbReference type="EMBL" id="ESO89407.1"/>
    </source>
</evidence>
<evidence type="ECO:0000256" key="6">
    <source>
        <dbReference type="ARBA" id="ARBA00022776"/>
    </source>
</evidence>
<dbReference type="HOGENOM" id="CLU_199969_0_0_1"/>
<evidence type="ECO:0000256" key="12">
    <source>
        <dbReference type="SAM" id="MobiDB-lite"/>
    </source>
</evidence>
<feature type="region of interest" description="Disordered" evidence="12">
    <location>
        <begin position="36"/>
        <end position="76"/>
    </location>
</feature>
<comment type="function">
    <text evidence="11">Component of the anaphase promoting complex/cyclosome (APC/C), a cell cycle-regulated E3 ubiquitin ligase that controls progression through mitosis and the G1 phase of the cell cycle. The APC/C complex acts by mediating ubiquitination and subsequent degradation of target proteins: it mainly mediates the formation of 'Lys-11'-linked polyubiquitin chains and, to a lower extent, the formation of 'Lys-48'- and 'Lys-63'-linked polyubiquitin chains. The APC/C complex catalyzes assembly of branched 'Lys-11'-/'Lys-48'-linked branched ubiquitin chains on target proteins.</text>
</comment>
<keyword evidence="14" id="KW-1185">Reference proteome</keyword>
<dbReference type="EMBL" id="KB202591">
    <property type="protein sequence ID" value="ESO89407.1"/>
    <property type="molecule type" value="Genomic_DNA"/>
</dbReference>
<protein>
    <recommendedName>
        <fullName evidence="4">Anaphase-promoting complex subunit 13</fullName>
    </recommendedName>
    <alternativeName>
        <fullName evidence="10">Cyclosome subunit 13</fullName>
    </alternativeName>
</protein>
<dbReference type="PANTHER" id="PTHR28672:SF1">
    <property type="entry name" value="ANAPHASE-PROMOTING COMPLEX SUBUNIT 13"/>
    <property type="match status" value="1"/>
</dbReference>
<dbReference type="OMA" id="PHDDIAV"/>
<dbReference type="RefSeq" id="XP_009059772.1">
    <property type="nucleotide sequence ID" value="XM_009061524.1"/>
</dbReference>
<dbReference type="Pfam" id="PF05839">
    <property type="entry name" value="Apc13p"/>
    <property type="match status" value="1"/>
</dbReference>
<reference evidence="13 14" key="1">
    <citation type="journal article" date="2013" name="Nature">
        <title>Insights into bilaterian evolution from three spiralian genomes.</title>
        <authorList>
            <person name="Simakov O."/>
            <person name="Marletaz F."/>
            <person name="Cho S.J."/>
            <person name="Edsinger-Gonzales E."/>
            <person name="Havlak P."/>
            <person name="Hellsten U."/>
            <person name="Kuo D.H."/>
            <person name="Larsson T."/>
            <person name="Lv J."/>
            <person name="Arendt D."/>
            <person name="Savage R."/>
            <person name="Osoegawa K."/>
            <person name="de Jong P."/>
            <person name="Grimwood J."/>
            <person name="Chapman J.A."/>
            <person name="Shapiro H."/>
            <person name="Aerts A."/>
            <person name="Otillar R.P."/>
            <person name="Terry A.Y."/>
            <person name="Boore J.L."/>
            <person name="Grigoriev I.V."/>
            <person name="Lindberg D.R."/>
            <person name="Seaver E.C."/>
            <person name="Weisblat D.A."/>
            <person name="Putnam N.H."/>
            <person name="Rokhsar D.S."/>
        </authorList>
    </citation>
    <scope>NUCLEOTIDE SEQUENCE [LARGE SCALE GENOMIC DNA]</scope>
</reference>
<evidence type="ECO:0000256" key="4">
    <source>
        <dbReference type="ARBA" id="ARBA00013935"/>
    </source>
</evidence>
<keyword evidence="6" id="KW-0498">Mitosis</keyword>
<dbReference type="CTD" id="20246807"/>
<evidence type="ECO:0000256" key="10">
    <source>
        <dbReference type="ARBA" id="ARBA00031338"/>
    </source>
</evidence>
<keyword evidence="8" id="KW-0539">Nucleus</keyword>